<dbReference type="Pfam" id="PF00060">
    <property type="entry name" value="Lig_chan"/>
    <property type="match status" value="1"/>
</dbReference>
<evidence type="ECO:0000313" key="13">
    <source>
        <dbReference type="Proteomes" id="UP000002320"/>
    </source>
</evidence>
<feature type="transmembrane region" description="Helical" evidence="9">
    <location>
        <begin position="532"/>
        <end position="556"/>
    </location>
</feature>
<sequence length="586" mass="66925">MSGSFEVINFLRFLNNYCTVIYHDPNFGQGYSNDHEELQLSLEQVISTEQLPVVWITAGTSSEEIHIARAVALGCQSYFTFTEDVTNFLKFKLTVKDSSDQRMRDKNFLIFAKNLTLLQDNLIMKEAFNCCIDKFSYLHQIYPNLWFLIPSDTDDYGYDIYTHNFTVPDSTNLYHVATFDFNTSSLLPNATLFHDKTFDLGGRTIRTGVIDYIPYCSTSYVGTNQGNADAFNSTARKELQIDGLDGSLIVEFCKLRNCNLKLWPFGPDQWGNIYENGTGEGMLYSTYAKQTEFAICCLYYSWFGKKPPVEKSIFDIISVYLDQGIFPNTTTSSYRILISFMLLSGVVLSNSYAGGLASVLTIPRYEKSLETIHDFAQSPYRWGDPAIAWILSLVDAETTDLKTVVHKFDIIPDVEDLHERLSKADFGIGIELLNSQKLTVGPYIREDNVHSLEMLKQLLYYDYTGAVSQRGWPLMEPFDKFILEAIQHGLVIHWEKAMLRKYQTTRMEAALDPASSRTQQDDTVQALTVEHILGPIFILLVGTTLATGIFLLEVLWHSLGLCLGRWHLKRCTRRDITEEVEFEYLE</sequence>
<dbReference type="Proteomes" id="UP000002320">
    <property type="component" value="Unassembled WGS sequence"/>
</dbReference>
<reference evidence="12" key="2">
    <citation type="submission" date="2021-02" db="UniProtKB">
        <authorList>
            <consortium name="EnsemblMetazoa"/>
        </authorList>
    </citation>
    <scope>IDENTIFICATION</scope>
    <source>
        <strain evidence="12">JHB</strain>
    </source>
</reference>
<keyword evidence="8" id="KW-0325">Glycoprotein</keyword>
<evidence type="ECO:0000256" key="9">
    <source>
        <dbReference type="SAM" id="Phobius"/>
    </source>
</evidence>
<dbReference type="PANTHER" id="PTHR42643:SF40">
    <property type="entry name" value="IONOTROPIC RECEPTOR 41A-RELATED"/>
    <property type="match status" value="1"/>
</dbReference>
<accession>B0XI32</accession>
<dbReference type="EnsemblMetazoa" id="CPIJ018439-RA">
    <property type="protein sequence ID" value="CPIJ018439-PA"/>
    <property type="gene ID" value="CPIJ018439"/>
</dbReference>
<dbReference type="InterPro" id="IPR001320">
    <property type="entry name" value="Iontro_rcpt_C"/>
</dbReference>
<dbReference type="VEuPathDB" id="VectorBase:CQUJHB014423"/>
<dbReference type="KEGG" id="cqu:CpipJ_CPIJ018439"/>
<dbReference type="VEuPathDB" id="VectorBase:CPIJ018439"/>
<dbReference type="GO" id="GO:0015276">
    <property type="term" value="F:ligand-gated monoatomic ion channel activity"/>
    <property type="evidence" value="ECO:0007669"/>
    <property type="project" value="InterPro"/>
</dbReference>
<evidence type="ECO:0000313" key="12">
    <source>
        <dbReference type="EnsemblMetazoa" id="CPIJ018439-PA"/>
    </source>
</evidence>
<keyword evidence="3" id="KW-1003">Cell membrane</keyword>
<evidence type="ECO:0000256" key="5">
    <source>
        <dbReference type="ARBA" id="ARBA00022989"/>
    </source>
</evidence>
<dbReference type="GO" id="GO:0005886">
    <property type="term" value="C:plasma membrane"/>
    <property type="evidence" value="ECO:0007669"/>
    <property type="project" value="UniProtKB-SubCell"/>
</dbReference>
<comment type="subcellular location">
    <subcellularLocation>
        <location evidence="1">Cell membrane</location>
        <topology evidence="1">Multi-pass membrane protein</topology>
    </subcellularLocation>
</comment>
<dbReference type="VEuPathDB" id="VectorBase:CQUJHB013627"/>
<keyword evidence="13" id="KW-1185">Reference proteome</keyword>
<protein>
    <recommendedName>
        <fullName evidence="10">Ionotropic glutamate receptor C-terminal domain-containing protein</fullName>
    </recommendedName>
</protein>
<dbReference type="HOGENOM" id="CLU_025015_0_0_1"/>
<keyword evidence="5 9" id="KW-1133">Transmembrane helix</keyword>
<organism>
    <name type="scientific">Culex quinquefasciatus</name>
    <name type="common">Southern house mosquito</name>
    <name type="synonym">Culex pungens</name>
    <dbReference type="NCBI Taxonomy" id="7176"/>
    <lineage>
        <taxon>Eukaryota</taxon>
        <taxon>Metazoa</taxon>
        <taxon>Ecdysozoa</taxon>
        <taxon>Arthropoda</taxon>
        <taxon>Hexapoda</taxon>
        <taxon>Insecta</taxon>
        <taxon>Pterygota</taxon>
        <taxon>Neoptera</taxon>
        <taxon>Endopterygota</taxon>
        <taxon>Diptera</taxon>
        <taxon>Nematocera</taxon>
        <taxon>Culicoidea</taxon>
        <taxon>Culicidae</taxon>
        <taxon>Culicinae</taxon>
        <taxon>Culicini</taxon>
        <taxon>Culex</taxon>
        <taxon>Culex</taxon>
    </lineage>
</organism>
<keyword evidence="6 9" id="KW-0472">Membrane</keyword>
<dbReference type="GO" id="GO:0050906">
    <property type="term" value="P:detection of stimulus involved in sensory perception"/>
    <property type="evidence" value="ECO:0007669"/>
    <property type="project" value="UniProtKB-ARBA"/>
</dbReference>
<feature type="domain" description="Ionotropic glutamate receptor C-terminal" evidence="10">
    <location>
        <begin position="313"/>
        <end position="542"/>
    </location>
</feature>
<evidence type="ECO:0000256" key="3">
    <source>
        <dbReference type="ARBA" id="ARBA00022475"/>
    </source>
</evidence>
<dbReference type="InParanoid" id="B0XI32"/>
<dbReference type="SUPFAM" id="SSF53850">
    <property type="entry name" value="Periplasmic binding protein-like II"/>
    <property type="match status" value="1"/>
</dbReference>
<evidence type="ECO:0000313" key="11">
    <source>
        <dbReference type="EMBL" id="EDS28972.1"/>
    </source>
</evidence>
<gene>
    <name evidence="12" type="primary">6053173</name>
    <name evidence="11" type="ORF">CpipJ_CPIJ018439</name>
</gene>
<dbReference type="InterPro" id="IPR052192">
    <property type="entry name" value="Insect_Ionotropic_Sensory_Rcpt"/>
</dbReference>
<keyword evidence="4 9" id="KW-0812">Transmembrane</keyword>
<comment type="similarity">
    <text evidence="2">Belongs to the glutamate-gated ion channel (TC 1.A.10.1) family.</text>
</comment>
<dbReference type="eggNOG" id="ENOG502S0WT">
    <property type="taxonomic scope" value="Eukaryota"/>
</dbReference>
<proteinExistence type="inferred from homology"/>
<evidence type="ECO:0000256" key="2">
    <source>
        <dbReference type="ARBA" id="ARBA00008685"/>
    </source>
</evidence>
<evidence type="ECO:0000256" key="7">
    <source>
        <dbReference type="ARBA" id="ARBA00023170"/>
    </source>
</evidence>
<evidence type="ECO:0000256" key="8">
    <source>
        <dbReference type="ARBA" id="ARBA00023180"/>
    </source>
</evidence>
<dbReference type="EMBL" id="DS233254">
    <property type="protein sequence ID" value="EDS28972.1"/>
    <property type="molecule type" value="Genomic_DNA"/>
</dbReference>
<dbReference type="OrthoDB" id="8182981at2759"/>
<dbReference type="AlphaFoldDB" id="B0XI32"/>
<reference evidence="11" key="1">
    <citation type="submission" date="2007-03" db="EMBL/GenBank/DDBJ databases">
        <title>Annotation of Culex pipiens quinquefasciatus.</title>
        <authorList>
            <consortium name="The Broad Institute Genome Sequencing Platform"/>
            <person name="Atkinson P.W."/>
            <person name="Hemingway J."/>
            <person name="Christensen B.M."/>
            <person name="Higgs S."/>
            <person name="Kodira C."/>
            <person name="Hannick L."/>
            <person name="Megy K."/>
            <person name="O'Leary S."/>
            <person name="Pearson M."/>
            <person name="Haas B.J."/>
            <person name="Mauceli E."/>
            <person name="Wortman J.R."/>
            <person name="Lee N.H."/>
            <person name="Guigo R."/>
            <person name="Stanke M."/>
            <person name="Alvarado L."/>
            <person name="Amedeo P."/>
            <person name="Antoine C.H."/>
            <person name="Arensburger P."/>
            <person name="Bidwell S.L."/>
            <person name="Crawford M."/>
            <person name="Camaro F."/>
            <person name="Devon K."/>
            <person name="Engels R."/>
            <person name="Hammond M."/>
            <person name="Howarth C."/>
            <person name="Koehrsen M."/>
            <person name="Lawson D."/>
            <person name="Montgomery P."/>
            <person name="Nene V."/>
            <person name="Nusbaum C."/>
            <person name="Puiu D."/>
            <person name="Romero-Severson J."/>
            <person name="Severson D.W."/>
            <person name="Shumway M."/>
            <person name="Sisk P."/>
            <person name="Stolte C."/>
            <person name="Zeng Q."/>
            <person name="Eisenstadt E."/>
            <person name="Fraser-Liggett C."/>
            <person name="Strausberg R."/>
            <person name="Galagan J."/>
            <person name="Birren B."/>
            <person name="Collins F.H."/>
        </authorList>
    </citation>
    <scope>NUCLEOTIDE SEQUENCE [LARGE SCALE GENOMIC DNA]</scope>
    <source>
        <strain evidence="11">JHB</strain>
    </source>
</reference>
<name>B0XI32_CULQU</name>
<evidence type="ECO:0000256" key="6">
    <source>
        <dbReference type="ARBA" id="ARBA00023136"/>
    </source>
</evidence>
<evidence type="ECO:0000259" key="10">
    <source>
        <dbReference type="Pfam" id="PF00060"/>
    </source>
</evidence>
<dbReference type="PANTHER" id="PTHR42643">
    <property type="entry name" value="IONOTROPIC RECEPTOR 20A-RELATED"/>
    <property type="match status" value="1"/>
</dbReference>
<evidence type="ECO:0000256" key="4">
    <source>
        <dbReference type="ARBA" id="ARBA00022692"/>
    </source>
</evidence>
<keyword evidence="7" id="KW-0675">Receptor</keyword>
<dbReference type="Gene3D" id="1.10.287.70">
    <property type="match status" value="1"/>
</dbReference>
<evidence type="ECO:0000256" key="1">
    <source>
        <dbReference type="ARBA" id="ARBA00004651"/>
    </source>
</evidence>